<proteinExistence type="predicted"/>
<evidence type="ECO:0000313" key="4">
    <source>
        <dbReference type="Proteomes" id="UP001055420"/>
    </source>
</evidence>
<name>A0ABY4XS88_9BACT</name>
<keyword evidence="1" id="KW-0732">Signal</keyword>
<protein>
    <submittedName>
        <fullName evidence="3">Protein-disulfide reductase DsbD N-terminal domain-containing protein</fullName>
    </submittedName>
</protein>
<feature type="domain" description="Thiol:disulfide interchange protein DsbD N-terminal" evidence="2">
    <location>
        <begin position="37"/>
        <end position="148"/>
    </location>
</feature>
<evidence type="ECO:0000259" key="2">
    <source>
        <dbReference type="Pfam" id="PF11412"/>
    </source>
</evidence>
<dbReference type="InterPro" id="IPR028250">
    <property type="entry name" value="DsbDN"/>
</dbReference>
<keyword evidence="4" id="KW-1185">Reference proteome</keyword>
<feature type="chain" id="PRO_5046879631" evidence="1">
    <location>
        <begin position="20"/>
        <end position="152"/>
    </location>
</feature>
<reference evidence="3" key="1">
    <citation type="submission" date="2022-06" db="EMBL/GenBank/DDBJ databases">
        <title>Novel species in genus Dyadobacter.</title>
        <authorList>
            <person name="Ma C."/>
        </authorList>
    </citation>
    <scope>NUCLEOTIDE SEQUENCE</scope>
    <source>
        <strain evidence="3">CY22</strain>
    </source>
</reference>
<feature type="signal peptide" evidence="1">
    <location>
        <begin position="1"/>
        <end position="19"/>
    </location>
</feature>
<gene>
    <name evidence="3" type="ORF">NFI80_08895</name>
</gene>
<sequence length="152" mass="17342">MLFKQLFFLFLLTSVNVFAQEPSDISKWNVSVSSKNAKAGDEVELIFSASIDKNWKLYSSDFKNEIGPLPTEFKFVETDSYQLIGTINPIQPKKTTDPTWDVQYTYFTEKAQFRQKIKVSKNGFNVAGTIKGLLCSNEDGLCIPFQESFRIN</sequence>
<evidence type="ECO:0000313" key="3">
    <source>
        <dbReference type="EMBL" id="USJ32853.1"/>
    </source>
</evidence>
<evidence type="ECO:0000256" key="1">
    <source>
        <dbReference type="SAM" id="SignalP"/>
    </source>
</evidence>
<accession>A0ABY4XS88</accession>
<dbReference type="EMBL" id="CP098805">
    <property type="protein sequence ID" value="USJ32853.1"/>
    <property type="molecule type" value="Genomic_DNA"/>
</dbReference>
<dbReference type="Pfam" id="PF11412">
    <property type="entry name" value="DsbD_N"/>
    <property type="match status" value="1"/>
</dbReference>
<dbReference type="Proteomes" id="UP001055420">
    <property type="component" value="Chromosome"/>
</dbReference>
<organism evidence="3 4">
    <name type="scientific">Dyadobacter chenhuakuii</name>
    <dbReference type="NCBI Taxonomy" id="2909339"/>
    <lineage>
        <taxon>Bacteria</taxon>
        <taxon>Pseudomonadati</taxon>
        <taxon>Bacteroidota</taxon>
        <taxon>Cytophagia</taxon>
        <taxon>Cytophagales</taxon>
        <taxon>Spirosomataceae</taxon>
        <taxon>Dyadobacter</taxon>
    </lineage>
</organism>
<dbReference type="RefSeq" id="WP_235163372.1">
    <property type="nucleotide sequence ID" value="NZ_CP098805.1"/>
</dbReference>